<keyword evidence="1" id="KW-0863">Zinc-finger</keyword>
<dbReference type="Gene3D" id="1.10.10.10">
    <property type="entry name" value="Winged helix-like DNA-binding domain superfamily/Winged helix DNA-binding domain"/>
    <property type="match status" value="1"/>
</dbReference>
<organism evidence="4 5">
    <name type="scientific">Phialocephala subalpina</name>
    <dbReference type="NCBI Taxonomy" id="576137"/>
    <lineage>
        <taxon>Eukaryota</taxon>
        <taxon>Fungi</taxon>
        <taxon>Dikarya</taxon>
        <taxon>Ascomycota</taxon>
        <taxon>Pezizomycotina</taxon>
        <taxon>Leotiomycetes</taxon>
        <taxon>Helotiales</taxon>
        <taxon>Mollisiaceae</taxon>
        <taxon>Phialocephala</taxon>
        <taxon>Phialocephala fortinii species complex</taxon>
    </lineage>
</organism>
<evidence type="ECO:0000313" key="5">
    <source>
        <dbReference type="Proteomes" id="UP000184330"/>
    </source>
</evidence>
<accession>A0A1L7XN07</accession>
<dbReference type="AlphaFoldDB" id="A0A1L7XN07"/>
<dbReference type="SUPFAM" id="SSF46785">
    <property type="entry name" value="Winged helix' DNA-binding domain"/>
    <property type="match status" value="1"/>
</dbReference>
<feature type="compositionally biased region" description="Basic and acidic residues" evidence="2">
    <location>
        <begin position="162"/>
        <end position="172"/>
    </location>
</feature>
<feature type="region of interest" description="Disordered" evidence="2">
    <location>
        <begin position="133"/>
        <end position="220"/>
    </location>
</feature>
<evidence type="ECO:0000259" key="3">
    <source>
        <dbReference type="PROSITE" id="PS50157"/>
    </source>
</evidence>
<gene>
    <name evidence="4" type="ORF">PAC_16218</name>
</gene>
<feature type="compositionally biased region" description="Polar residues" evidence="2">
    <location>
        <begin position="152"/>
        <end position="161"/>
    </location>
</feature>
<evidence type="ECO:0000256" key="1">
    <source>
        <dbReference type="PROSITE-ProRule" id="PRU00042"/>
    </source>
</evidence>
<evidence type="ECO:0000256" key="2">
    <source>
        <dbReference type="SAM" id="MobiDB-lite"/>
    </source>
</evidence>
<dbReference type="GO" id="GO:0008270">
    <property type="term" value="F:zinc ion binding"/>
    <property type="evidence" value="ECO:0007669"/>
    <property type="project" value="UniProtKB-KW"/>
</dbReference>
<feature type="domain" description="C2H2-type" evidence="3">
    <location>
        <begin position="113"/>
        <end position="141"/>
    </location>
</feature>
<protein>
    <recommendedName>
        <fullName evidence="3">C2H2-type domain-containing protein</fullName>
    </recommendedName>
</protein>
<dbReference type="PROSITE" id="PS50157">
    <property type="entry name" value="ZINC_FINGER_C2H2_2"/>
    <property type="match status" value="1"/>
</dbReference>
<dbReference type="Proteomes" id="UP000184330">
    <property type="component" value="Unassembled WGS sequence"/>
</dbReference>
<keyword evidence="1" id="KW-0479">Metal-binding</keyword>
<dbReference type="EMBL" id="FJOG01000036">
    <property type="protein sequence ID" value="CZR66317.1"/>
    <property type="molecule type" value="Genomic_DNA"/>
</dbReference>
<dbReference type="InterPro" id="IPR036390">
    <property type="entry name" value="WH_DNA-bd_sf"/>
</dbReference>
<proteinExistence type="predicted"/>
<evidence type="ECO:0000313" key="4">
    <source>
        <dbReference type="EMBL" id="CZR66317.1"/>
    </source>
</evidence>
<dbReference type="InterPro" id="IPR013087">
    <property type="entry name" value="Znf_C2H2_type"/>
</dbReference>
<dbReference type="InterPro" id="IPR036388">
    <property type="entry name" value="WH-like_DNA-bd_sf"/>
</dbReference>
<reference evidence="4 5" key="1">
    <citation type="submission" date="2016-03" db="EMBL/GenBank/DDBJ databases">
        <authorList>
            <person name="Ploux O."/>
        </authorList>
    </citation>
    <scope>NUCLEOTIDE SEQUENCE [LARGE SCALE GENOMIC DNA]</scope>
    <source>
        <strain evidence="4 5">UAMH 11012</strain>
    </source>
</reference>
<dbReference type="PROSITE" id="PS00028">
    <property type="entry name" value="ZINC_FINGER_C2H2_1"/>
    <property type="match status" value="1"/>
</dbReference>
<sequence>MMPLERGYGIHLVATCLLNAPTSRMSVSEIYEWFVEKYPRYQFTKNKVRKVLLHDSERKSSRFVIANERRMVGVPLRWTIRPGTEPQLRRLFNGPPPAESQFPQFYGGLSQQIYCVLCNLSFDHHETFMRHQQEAHSSHATMSPSVGEASPADQSSTITSTWHDRTRDRQPFEEELSATERTFEAANKNEVVQSPDVTSRENGPLQQRLRDRPGKGLSVGGSANHKLYTKAAIVLARGIVELTRVNIDGISLYNLLPRSIARKLGLHLHFGGNVRVNLLSDLGNYTYYILGPHGNLNELPIPGPIVEAEAETEYVIEGEIAIEAAMIREETLPAGETPTPLGGDEVYSDKECRLDESVSVDMSATGDEIMSNAEFFADAVSCQSSDDELFYIDRRKGTRNGCREQRVERSKG</sequence>
<dbReference type="OrthoDB" id="3556760at2759"/>
<keyword evidence="1" id="KW-0862">Zinc</keyword>
<feature type="compositionally biased region" description="Polar residues" evidence="2">
    <location>
        <begin position="190"/>
        <end position="205"/>
    </location>
</feature>
<keyword evidence="5" id="KW-1185">Reference proteome</keyword>
<name>A0A1L7XN07_9HELO</name>